<keyword evidence="3" id="KW-1185">Reference proteome</keyword>
<dbReference type="GeneID" id="92903538"/>
<reference evidence="3" key="2">
    <citation type="submission" date="2016-01" db="EMBL/GenBank/DDBJ databases">
        <title>Six Aerococcus type strain genome sequencing and assembly using PacBio and Illumina Hiseq.</title>
        <authorList>
            <person name="Carkaci D."/>
            <person name="Dargis R."/>
            <person name="Nielsen X.C."/>
            <person name="Skovgaard O."/>
            <person name="Fuursted K."/>
            <person name="Christensen J.J."/>
        </authorList>
    </citation>
    <scope>NUCLEOTIDE SEQUENCE [LARGE SCALE GENOMIC DNA]</scope>
    <source>
        <strain evidence="3">CCUG43001</strain>
    </source>
</reference>
<name>A0A109RDF7_9LACT</name>
<dbReference type="InterPro" id="IPR038287">
    <property type="entry name" value="Cse2_sf"/>
</dbReference>
<protein>
    <submittedName>
        <fullName evidence="2">Type I-E CRISPR-associated protein Cse2/CasB</fullName>
    </submittedName>
</protein>
<dbReference type="Gene3D" id="1.10.520.40">
    <property type="entry name" value="CRISPR-associated protein Cse2"/>
    <property type="match status" value="1"/>
</dbReference>
<proteinExistence type="predicted"/>
<dbReference type="OrthoDB" id="1753036at2"/>
<dbReference type="EMBL" id="PKGY01000002">
    <property type="protein sequence ID" value="PKZ22442.1"/>
    <property type="molecule type" value="Genomic_DNA"/>
</dbReference>
<sequence>MAERIGLSQVTEYLLHQLSHSLDKPATKARLANLRHSIGRELSQSVEIWPFLFENLPDDYLGQSATLTDQEEAILLTLQLYALYQQGKDQAVWTEEVDRRKNFGHSLAYLRRNEENKVATDRRFNAMITATTYEEFKYHLRQMLQLLKSKTKAEVPVNFGGLSRDIYNIKADRYDFKHDRPYIEGLRLSWSKAYYSYQSKEADKEKETDND</sequence>
<gene>
    <name evidence="2" type="primary">casB</name>
    <name evidence="1" type="ORF">AWM72_05590</name>
    <name evidence="2" type="ORF">CYJ28_04825</name>
</gene>
<accession>A0A109RDF7</accession>
<evidence type="ECO:0000313" key="4">
    <source>
        <dbReference type="Proteomes" id="UP000234239"/>
    </source>
</evidence>
<reference evidence="2 4" key="3">
    <citation type="submission" date="2017-12" db="EMBL/GenBank/DDBJ databases">
        <title>Phylogenetic diversity of female urinary microbiome.</title>
        <authorList>
            <person name="Thomas-White K."/>
            <person name="Wolfe A.J."/>
        </authorList>
    </citation>
    <scope>NUCLEOTIDE SEQUENCE [LARGE SCALE GENOMIC DNA]</scope>
    <source>
        <strain evidence="2 4">UMB0139</strain>
    </source>
</reference>
<evidence type="ECO:0000313" key="3">
    <source>
        <dbReference type="Proteomes" id="UP000069912"/>
    </source>
</evidence>
<dbReference type="InterPro" id="IPR013382">
    <property type="entry name" value="CRISPR-assoc_prot_Cse2"/>
</dbReference>
<organism evidence="1 3">
    <name type="scientific">Aerococcus sanguinicola</name>
    <dbReference type="NCBI Taxonomy" id="119206"/>
    <lineage>
        <taxon>Bacteria</taxon>
        <taxon>Bacillati</taxon>
        <taxon>Bacillota</taxon>
        <taxon>Bacilli</taxon>
        <taxon>Lactobacillales</taxon>
        <taxon>Aerococcaceae</taxon>
        <taxon>Aerococcus</taxon>
    </lineage>
</organism>
<dbReference type="Pfam" id="PF09485">
    <property type="entry name" value="CRISPR_Cse2"/>
    <property type="match status" value="1"/>
</dbReference>
<dbReference type="RefSeq" id="WP_067974550.1">
    <property type="nucleotide sequence ID" value="NZ_CAJHKM010000001.1"/>
</dbReference>
<evidence type="ECO:0000313" key="2">
    <source>
        <dbReference type="EMBL" id="PKZ22442.1"/>
    </source>
</evidence>
<evidence type="ECO:0000313" key="1">
    <source>
        <dbReference type="EMBL" id="AMB94266.1"/>
    </source>
</evidence>
<dbReference type="KEGG" id="asan:AWM72_05590"/>
<dbReference type="Proteomes" id="UP000234239">
    <property type="component" value="Unassembled WGS sequence"/>
</dbReference>
<dbReference type="CDD" id="cd09731">
    <property type="entry name" value="Cse2_I-E"/>
    <property type="match status" value="1"/>
</dbReference>
<dbReference type="Proteomes" id="UP000069912">
    <property type="component" value="Chromosome"/>
</dbReference>
<dbReference type="EMBL" id="CP014160">
    <property type="protein sequence ID" value="AMB94266.1"/>
    <property type="molecule type" value="Genomic_DNA"/>
</dbReference>
<dbReference type="NCBIfam" id="TIGR02548">
    <property type="entry name" value="casB_cse2"/>
    <property type="match status" value="1"/>
</dbReference>
<dbReference type="AlphaFoldDB" id="A0A109RDF7"/>
<reference evidence="1 3" key="1">
    <citation type="journal article" date="2016" name="Genome Announc.">
        <title>Complete Genome Sequences of Aerococcus christensenii CCUG 28831T, Aerococcus sanguinicola CCUG 43001T, Aerococcus urinae CCUG 36881T, Aerococcus urinaeequi CCUG 28094T, Aerococcus urinaehominis CCUG 42038 BT, and Aerococcus viridans CCUG 4311T.</title>
        <authorList>
            <person name="Carkaci D."/>
            <person name="Dargis R."/>
            <person name="Nielsen X.C."/>
            <person name="Skovgaard O."/>
            <person name="Fuursted K."/>
            <person name="Christensen J.J."/>
        </authorList>
    </citation>
    <scope>NUCLEOTIDE SEQUENCE [LARGE SCALE GENOMIC DNA]</scope>
    <source>
        <strain evidence="1 3">CCUG43001</strain>
    </source>
</reference>